<protein>
    <submittedName>
        <fullName evidence="5">Sugar transferase</fullName>
    </submittedName>
</protein>
<keyword evidence="2" id="KW-0270">Exopolysaccharide synthesis</keyword>
<comment type="similarity">
    <text evidence="1">Belongs to the bacterial sugar transferase family.</text>
</comment>
<feature type="transmembrane region" description="Helical" evidence="3">
    <location>
        <begin position="17"/>
        <end position="38"/>
    </location>
</feature>
<organism evidence="5 6">
    <name type="scientific">Alteriqipengyuania halimionae</name>
    <dbReference type="NCBI Taxonomy" id="1926630"/>
    <lineage>
        <taxon>Bacteria</taxon>
        <taxon>Pseudomonadati</taxon>
        <taxon>Pseudomonadota</taxon>
        <taxon>Alphaproteobacteria</taxon>
        <taxon>Sphingomonadales</taxon>
        <taxon>Erythrobacteraceae</taxon>
        <taxon>Alteriqipengyuania</taxon>
    </lineage>
</organism>
<dbReference type="GO" id="GO:0000271">
    <property type="term" value="P:polysaccharide biosynthetic process"/>
    <property type="evidence" value="ECO:0007669"/>
    <property type="project" value="UniProtKB-KW"/>
</dbReference>
<dbReference type="OrthoDB" id="9808602at2"/>
<dbReference type="EMBL" id="WTYR01000001">
    <property type="protein sequence ID" value="MXP10922.1"/>
    <property type="molecule type" value="Genomic_DNA"/>
</dbReference>
<evidence type="ECO:0000256" key="2">
    <source>
        <dbReference type="ARBA" id="ARBA00023169"/>
    </source>
</evidence>
<dbReference type="GO" id="GO:0016780">
    <property type="term" value="F:phosphotransferase activity, for other substituted phosphate groups"/>
    <property type="evidence" value="ECO:0007669"/>
    <property type="project" value="TreeGrafter"/>
</dbReference>
<proteinExistence type="inferred from homology"/>
<evidence type="ECO:0000256" key="3">
    <source>
        <dbReference type="SAM" id="Phobius"/>
    </source>
</evidence>
<dbReference type="Pfam" id="PF02397">
    <property type="entry name" value="Bac_transf"/>
    <property type="match status" value="1"/>
</dbReference>
<dbReference type="Proteomes" id="UP000429229">
    <property type="component" value="Unassembled WGS sequence"/>
</dbReference>
<evidence type="ECO:0000259" key="4">
    <source>
        <dbReference type="Pfam" id="PF02397"/>
    </source>
</evidence>
<reference evidence="5 6" key="1">
    <citation type="submission" date="2019-12" db="EMBL/GenBank/DDBJ databases">
        <title>Genomic-based taxomic classification of the family Erythrobacteraceae.</title>
        <authorList>
            <person name="Xu L."/>
        </authorList>
    </citation>
    <scope>NUCLEOTIDE SEQUENCE [LARGE SCALE GENOMIC DNA]</scope>
    <source>
        <strain evidence="5 6">LMG 29519</strain>
    </source>
</reference>
<evidence type="ECO:0000256" key="1">
    <source>
        <dbReference type="ARBA" id="ARBA00006464"/>
    </source>
</evidence>
<feature type="domain" description="Bacterial sugar transferase" evidence="4">
    <location>
        <begin position="12"/>
        <end position="183"/>
    </location>
</feature>
<accession>A0A6I4U8U7</accession>
<evidence type="ECO:0000313" key="5">
    <source>
        <dbReference type="EMBL" id="MXP10922.1"/>
    </source>
</evidence>
<name>A0A6I4U8U7_9SPHN</name>
<comment type="caution">
    <text evidence="5">The sequence shown here is derived from an EMBL/GenBank/DDBJ whole genome shotgun (WGS) entry which is preliminary data.</text>
</comment>
<dbReference type="RefSeq" id="WP_160617479.1">
    <property type="nucleotide sequence ID" value="NZ_WTYR01000001.1"/>
</dbReference>
<keyword evidence="3" id="KW-0472">Membrane</keyword>
<keyword evidence="6" id="KW-1185">Reference proteome</keyword>
<dbReference type="PANTHER" id="PTHR30576">
    <property type="entry name" value="COLANIC BIOSYNTHESIS UDP-GLUCOSE LIPID CARRIER TRANSFERASE"/>
    <property type="match status" value="1"/>
</dbReference>
<dbReference type="InterPro" id="IPR003362">
    <property type="entry name" value="Bact_transf"/>
</dbReference>
<keyword evidence="5" id="KW-0808">Transferase</keyword>
<evidence type="ECO:0000313" key="6">
    <source>
        <dbReference type="Proteomes" id="UP000429229"/>
    </source>
</evidence>
<dbReference type="PANTHER" id="PTHR30576:SF10">
    <property type="entry name" value="SLL5057 PROTEIN"/>
    <property type="match status" value="1"/>
</dbReference>
<gene>
    <name evidence="5" type="ORF">GRI68_12100</name>
</gene>
<sequence length="200" mass="21809">MNQPSFPYRVAKRAFDLAVAIVLAPVALPLCLILLVAIRLESPGAPLFVQQRVGRDRKPFRMLKLRTMRSDTEHAASHLVGAAQITRLGAVLRKLKLDELPQLANILSGSMALVGPRPCLPDQDELIEEREKRDVFAVRPGVTGAAQIRGIDMSEPARLAEADARYIENADFFGDLSIIVRTATGGGRGDAATRRFGDEA</sequence>
<keyword evidence="3" id="KW-0812">Transmembrane</keyword>
<keyword evidence="3" id="KW-1133">Transmembrane helix</keyword>
<dbReference type="AlphaFoldDB" id="A0A6I4U8U7"/>